<dbReference type="SMART" id="SM00829">
    <property type="entry name" value="PKS_ER"/>
    <property type="match status" value="1"/>
</dbReference>
<sequence length="347" mass="37048">MKTQAAILVEQRAPLEIDEIELPALGYGHVLVEVRATRICGSQIGEIDGAKGPDRYLPHLLGHEAGGIVREVGPEVTQVKPGDHVVLHWRPGKGINAKPVSYRRGSQVINAGNITTFQQFTVVSENRLTVIPENVDFEVAALLADTLTTGFGTVTREAKVEIGESVLVIGAGGIGLGAIQAASLAGAYPVIAADLLPNKLEKASQFGATHTVNTSNYDLVESVRNLLDGEAVDVVIDGTGQPAVLDQAWQLLGRTGRLVLIGVMRHDRQFSLNTLPLHFGKVLTGTEGGSSRPAEDIPRYLRAMRGGRFDPRGMVTHRTALTDINQAITAMRQGQAVHTMVTFPAAA</sequence>
<dbReference type="Gene3D" id="3.90.180.10">
    <property type="entry name" value="Medium-chain alcohol dehydrogenases, catalytic domain"/>
    <property type="match status" value="1"/>
</dbReference>
<keyword evidence="1 4" id="KW-0479">Metal-binding</keyword>
<dbReference type="InterPro" id="IPR050129">
    <property type="entry name" value="Zn_alcohol_dh"/>
</dbReference>
<organism evidence="6 7">
    <name type="scientific">Actomonas aquatica</name>
    <dbReference type="NCBI Taxonomy" id="2866162"/>
    <lineage>
        <taxon>Bacteria</taxon>
        <taxon>Pseudomonadati</taxon>
        <taxon>Verrucomicrobiota</taxon>
        <taxon>Opitutia</taxon>
        <taxon>Opitutales</taxon>
        <taxon>Opitutaceae</taxon>
        <taxon>Actomonas</taxon>
    </lineage>
</organism>
<dbReference type="Pfam" id="PF08240">
    <property type="entry name" value="ADH_N"/>
    <property type="match status" value="1"/>
</dbReference>
<dbReference type="PANTHER" id="PTHR43401">
    <property type="entry name" value="L-THREONINE 3-DEHYDROGENASE"/>
    <property type="match status" value="1"/>
</dbReference>
<dbReference type="Proteomes" id="UP000738431">
    <property type="component" value="Chromosome"/>
</dbReference>
<protein>
    <submittedName>
        <fullName evidence="6">Zinc-binding dehydrogenase</fullName>
    </submittedName>
</protein>
<dbReference type="PANTHER" id="PTHR43401:SF2">
    <property type="entry name" value="L-THREONINE 3-DEHYDROGENASE"/>
    <property type="match status" value="1"/>
</dbReference>
<evidence type="ECO:0000256" key="4">
    <source>
        <dbReference type="RuleBase" id="RU361277"/>
    </source>
</evidence>
<dbReference type="InterPro" id="IPR002328">
    <property type="entry name" value="ADH_Zn_CS"/>
</dbReference>
<dbReference type="RefSeq" id="WP_221029992.1">
    <property type="nucleotide sequence ID" value="NZ_CP139781.1"/>
</dbReference>
<dbReference type="InterPro" id="IPR013149">
    <property type="entry name" value="ADH-like_C"/>
</dbReference>
<name>A0ABZ1CDD5_9BACT</name>
<reference evidence="6 7" key="2">
    <citation type="submission" date="2023-12" db="EMBL/GenBank/DDBJ databases">
        <title>Description of an unclassified Opitutus bacterium of Verrucomicrobiota.</title>
        <authorList>
            <person name="Zhang D.-F."/>
        </authorList>
    </citation>
    <scope>NUCLEOTIDE SEQUENCE [LARGE SCALE GENOMIC DNA]</scope>
    <source>
        <strain evidence="6 7">WL0086</strain>
    </source>
</reference>
<proteinExistence type="inferred from homology"/>
<dbReference type="SUPFAM" id="SSF51735">
    <property type="entry name" value="NAD(P)-binding Rossmann-fold domains"/>
    <property type="match status" value="1"/>
</dbReference>
<dbReference type="PROSITE" id="PS00059">
    <property type="entry name" value="ADH_ZINC"/>
    <property type="match status" value="1"/>
</dbReference>
<evidence type="ECO:0000256" key="2">
    <source>
        <dbReference type="ARBA" id="ARBA00022833"/>
    </source>
</evidence>
<dbReference type="InterPro" id="IPR011032">
    <property type="entry name" value="GroES-like_sf"/>
</dbReference>
<comment type="cofactor">
    <cofactor evidence="4">
        <name>Zn(2+)</name>
        <dbReference type="ChEBI" id="CHEBI:29105"/>
    </cofactor>
</comment>
<evidence type="ECO:0000256" key="3">
    <source>
        <dbReference type="ARBA" id="ARBA00023002"/>
    </source>
</evidence>
<comment type="similarity">
    <text evidence="4">Belongs to the zinc-containing alcohol dehydrogenase family.</text>
</comment>
<dbReference type="SUPFAM" id="SSF50129">
    <property type="entry name" value="GroES-like"/>
    <property type="match status" value="1"/>
</dbReference>
<evidence type="ECO:0000313" key="7">
    <source>
        <dbReference type="Proteomes" id="UP000738431"/>
    </source>
</evidence>
<reference evidence="6 7" key="1">
    <citation type="submission" date="2021-08" db="EMBL/GenBank/DDBJ databases">
        <authorList>
            <person name="Zhang D."/>
            <person name="Zhang A."/>
            <person name="Wang L."/>
        </authorList>
    </citation>
    <scope>NUCLEOTIDE SEQUENCE [LARGE SCALE GENOMIC DNA]</scope>
    <source>
        <strain evidence="6 7">WL0086</strain>
    </source>
</reference>
<evidence type="ECO:0000313" key="6">
    <source>
        <dbReference type="EMBL" id="WRQ89317.1"/>
    </source>
</evidence>
<dbReference type="InterPro" id="IPR013154">
    <property type="entry name" value="ADH-like_N"/>
</dbReference>
<keyword evidence="2 4" id="KW-0862">Zinc</keyword>
<dbReference type="InterPro" id="IPR020843">
    <property type="entry name" value="ER"/>
</dbReference>
<dbReference type="InterPro" id="IPR036291">
    <property type="entry name" value="NAD(P)-bd_dom_sf"/>
</dbReference>
<evidence type="ECO:0000256" key="1">
    <source>
        <dbReference type="ARBA" id="ARBA00022723"/>
    </source>
</evidence>
<gene>
    <name evidence="6" type="ORF">K1X11_007845</name>
</gene>
<dbReference type="EMBL" id="CP139781">
    <property type="protein sequence ID" value="WRQ89317.1"/>
    <property type="molecule type" value="Genomic_DNA"/>
</dbReference>
<accession>A0ABZ1CDD5</accession>
<dbReference type="Gene3D" id="3.40.50.720">
    <property type="entry name" value="NAD(P)-binding Rossmann-like Domain"/>
    <property type="match status" value="1"/>
</dbReference>
<keyword evidence="7" id="KW-1185">Reference proteome</keyword>
<keyword evidence="3" id="KW-0560">Oxidoreductase</keyword>
<dbReference type="Pfam" id="PF00107">
    <property type="entry name" value="ADH_zinc_N"/>
    <property type="match status" value="1"/>
</dbReference>
<evidence type="ECO:0000259" key="5">
    <source>
        <dbReference type="SMART" id="SM00829"/>
    </source>
</evidence>
<feature type="domain" description="Enoyl reductase (ER)" evidence="5">
    <location>
        <begin position="10"/>
        <end position="342"/>
    </location>
</feature>